<evidence type="ECO:0000256" key="6">
    <source>
        <dbReference type="RuleBase" id="RU000682"/>
    </source>
</evidence>
<evidence type="ECO:0000256" key="1">
    <source>
        <dbReference type="ARBA" id="ARBA00004123"/>
    </source>
</evidence>
<evidence type="ECO:0000256" key="2">
    <source>
        <dbReference type="ARBA" id="ARBA00023125"/>
    </source>
</evidence>
<name>S7NMS7_MYOBR</name>
<dbReference type="eggNOG" id="KOG0490">
    <property type="taxonomic scope" value="Eukaryota"/>
</dbReference>
<dbReference type="InterPro" id="IPR001356">
    <property type="entry name" value="HD"/>
</dbReference>
<keyword evidence="10" id="KW-1185">Reference proteome</keyword>
<keyword evidence="2 5" id="KW-0238">DNA-binding</keyword>
<evidence type="ECO:0000313" key="10">
    <source>
        <dbReference type="Proteomes" id="UP000052978"/>
    </source>
</evidence>
<dbReference type="KEGG" id="myb:102259885"/>
<protein>
    <submittedName>
        <fullName evidence="9">Double homeobox protein A</fullName>
    </submittedName>
</protein>
<evidence type="ECO:0000256" key="4">
    <source>
        <dbReference type="ARBA" id="ARBA00023242"/>
    </source>
</evidence>
<feature type="domain" description="Homeobox" evidence="8">
    <location>
        <begin position="89"/>
        <end position="149"/>
    </location>
</feature>
<dbReference type="Proteomes" id="UP000052978">
    <property type="component" value="Unassembled WGS sequence"/>
</dbReference>
<feature type="region of interest" description="Disordered" evidence="7">
    <location>
        <begin position="54"/>
        <end position="90"/>
    </location>
</feature>
<dbReference type="PANTHER" id="PTHR46123">
    <property type="entry name" value="MIX-TYPE HOMEOBOX GENE 1-RELATED"/>
    <property type="match status" value="1"/>
</dbReference>
<dbReference type="Pfam" id="PF00046">
    <property type="entry name" value="Homeodomain"/>
    <property type="match status" value="2"/>
</dbReference>
<dbReference type="Gene3D" id="1.10.10.60">
    <property type="entry name" value="Homeodomain-like"/>
    <property type="match status" value="2"/>
</dbReference>
<organism evidence="9 10">
    <name type="scientific">Myotis brandtii</name>
    <name type="common">Brandt's bat</name>
    <dbReference type="NCBI Taxonomy" id="109478"/>
    <lineage>
        <taxon>Eukaryota</taxon>
        <taxon>Metazoa</taxon>
        <taxon>Chordata</taxon>
        <taxon>Craniata</taxon>
        <taxon>Vertebrata</taxon>
        <taxon>Euteleostomi</taxon>
        <taxon>Mammalia</taxon>
        <taxon>Eutheria</taxon>
        <taxon>Laurasiatheria</taxon>
        <taxon>Chiroptera</taxon>
        <taxon>Yangochiroptera</taxon>
        <taxon>Vespertilionidae</taxon>
        <taxon>Myotis</taxon>
    </lineage>
</organism>
<feature type="DNA-binding region" description="Homeobox" evidence="5">
    <location>
        <begin position="3"/>
        <end position="62"/>
    </location>
</feature>
<comment type="subcellular location">
    <subcellularLocation>
        <location evidence="1 5 6">Nucleus</location>
    </subcellularLocation>
</comment>
<dbReference type="GO" id="GO:0000981">
    <property type="term" value="F:DNA-binding transcription factor activity, RNA polymerase II-specific"/>
    <property type="evidence" value="ECO:0007669"/>
    <property type="project" value="TreeGrafter"/>
</dbReference>
<evidence type="ECO:0000256" key="3">
    <source>
        <dbReference type="ARBA" id="ARBA00023155"/>
    </source>
</evidence>
<reference evidence="9 10" key="1">
    <citation type="journal article" date="2013" name="Nat. Commun.">
        <title>Genome analysis reveals insights into physiology and longevity of the Brandt's bat Myotis brandtii.</title>
        <authorList>
            <person name="Seim I."/>
            <person name="Fang X."/>
            <person name="Xiong Z."/>
            <person name="Lobanov A.V."/>
            <person name="Huang Z."/>
            <person name="Ma S."/>
            <person name="Feng Y."/>
            <person name="Turanov A.A."/>
            <person name="Zhu Y."/>
            <person name="Lenz T.L."/>
            <person name="Gerashchenko M.V."/>
            <person name="Fan D."/>
            <person name="Hee Yim S."/>
            <person name="Yao X."/>
            <person name="Jordan D."/>
            <person name="Xiong Y."/>
            <person name="Ma Y."/>
            <person name="Lyapunov A.N."/>
            <person name="Chen G."/>
            <person name="Kulakova O.I."/>
            <person name="Sun Y."/>
            <person name="Lee S.G."/>
            <person name="Bronson R.T."/>
            <person name="Moskalev A.A."/>
            <person name="Sunyaev S.R."/>
            <person name="Zhang G."/>
            <person name="Krogh A."/>
            <person name="Wang J."/>
            <person name="Gladyshev V.N."/>
        </authorList>
    </citation>
    <scope>NUCLEOTIDE SEQUENCE [LARGE SCALE GENOMIC DNA]</scope>
</reference>
<proteinExistence type="predicted"/>
<dbReference type="CDD" id="cd00086">
    <property type="entry name" value="homeodomain"/>
    <property type="match status" value="2"/>
</dbReference>
<dbReference type="InterPro" id="IPR051306">
    <property type="entry name" value="Homeobox_regulator"/>
</dbReference>
<keyword evidence="4 5" id="KW-0539">Nucleus</keyword>
<sequence length="168" mass="20046">MNGRRSCTKFTEDQSKILIQAFNQKPYPGYTTIQKVALEIDVDESRIWTWFQNQRQRHPAQRRAEAEEDVDARQDQDHKQGRPLVKMQTRRRQPCIAYTPFQVHTHREAFEKNPYPGIGSREQLAEEIEVPESKVCIWFHNQRSKVWVHRKNEPNEPLEHKQDGEQDL</sequence>
<dbReference type="GO" id="GO:0000977">
    <property type="term" value="F:RNA polymerase II transcription regulatory region sequence-specific DNA binding"/>
    <property type="evidence" value="ECO:0007669"/>
    <property type="project" value="TreeGrafter"/>
</dbReference>
<dbReference type="PANTHER" id="PTHR46123:SF7">
    <property type="entry name" value="DOUBLE HOMEOBOX PROTEIN A"/>
    <property type="match status" value="1"/>
</dbReference>
<dbReference type="InterPro" id="IPR009057">
    <property type="entry name" value="Homeodomain-like_sf"/>
</dbReference>
<dbReference type="EMBL" id="KE164583">
    <property type="protein sequence ID" value="EPQ18879.1"/>
    <property type="molecule type" value="Genomic_DNA"/>
</dbReference>
<feature type="domain" description="Homeobox" evidence="8">
    <location>
        <begin position="1"/>
        <end position="61"/>
    </location>
</feature>
<dbReference type="OrthoDB" id="6159439at2759"/>
<dbReference type="AlphaFoldDB" id="S7NMS7"/>
<evidence type="ECO:0000256" key="7">
    <source>
        <dbReference type="SAM" id="MobiDB-lite"/>
    </source>
</evidence>
<dbReference type="SMART" id="SM00389">
    <property type="entry name" value="HOX"/>
    <property type="match status" value="2"/>
</dbReference>
<evidence type="ECO:0000313" key="9">
    <source>
        <dbReference type="EMBL" id="EPQ18879.1"/>
    </source>
</evidence>
<dbReference type="SUPFAM" id="SSF46689">
    <property type="entry name" value="Homeodomain-like"/>
    <property type="match status" value="2"/>
</dbReference>
<feature type="compositionally biased region" description="Basic and acidic residues" evidence="7">
    <location>
        <begin position="71"/>
        <end position="80"/>
    </location>
</feature>
<keyword evidence="3 5" id="KW-0371">Homeobox</keyword>
<dbReference type="PROSITE" id="PS50071">
    <property type="entry name" value="HOMEOBOX_2"/>
    <property type="match status" value="2"/>
</dbReference>
<feature type="DNA-binding region" description="Homeobox" evidence="5">
    <location>
        <begin position="91"/>
        <end position="150"/>
    </location>
</feature>
<dbReference type="GO" id="GO:0005634">
    <property type="term" value="C:nucleus"/>
    <property type="evidence" value="ECO:0007669"/>
    <property type="project" value="UniProtKB-SubCell"/>
</dbReference>
<gene>
    <name evidence="9" type="ORF">D623_10034101</name>
</gene>
<evidence type="ECO:0000259" key="8">
    <source>
        <dbReference type="PROSITE" id="PS50071"/>
    </source>
</evidence>
<accession>S7NMS7</accession>
<evidence type="ECO:0000256" key="5">
    <source>
        <dbReference type="PROSITE-ProRule" id="PRU00108"/>
    </source>
</evidence>